<dbReference type="Proteomes" id="UP001415857">
    <property type="component" value="Unassembled WGS sequence"/>
</dbReference>
<comment type="cofactor">
    <cofactor evidence="5">
        <name>Fe(2+)</name>
        <dbReference type="ChEBI" id="CHEBI:29033"/>
    </cofactor>
    <text evidence="5">Binds 1 Fe(2+) ion per subunit.</text>
</comment>
<dbReference type="GO" id="GO:0009570">
    <property type="term" value="C:chloroplast stroma"/>
    <property type="evidence" value="ECO:0007669"/>
    <property type="project" value="TreeGrafter"/>
</dbReference>
<dbReference type="PANTHER" id="PTHR10543:SF142">
    <property type="entry name" value="OS06G0162550 PROTEIN"/>
    <property type="match status" value="1"/>
</dbReference>
<dbReference type="InterPro" id="IPR004294">
    <property type="entry name" value="Carotenoid_Oase"/>
</dbReference>
<comment type="caution">
    <text evidence="6">The sequence shown here is derived from an EMBL/GenBank/DDBJ whole genome shotgun (WGS) entry which is preliminary data.</text>
</comment>
<gene>
    <name evidence="6" type="ORF">L1049_019194</name>
</gene>
<reference evidence="6 7" key="1">
    <citation type="journal article" date="2024" name="Plant J.">
        <title>Genome sequences and population genomics reveal climatic adaptation and genomic divergence between two closely related sweetgum species.</title>
        <authorList>
            <person name="Xu W.Q."/>
            <person name="Ren C.Q."/>
            <person name="Zhang X.Y."/>
            <person name="Comes H.P."/>
            <person name="Liu X.H."/>
            <person name="Li Y.G."/>
            <person name="Kettle C.J."/>
            <person name="Jalonen R."/>
            <person name="Gaisberger H."/>
            <person name="Ma Y.Z."/>
            <person name="Qiu Y.X."/>
        </authorList>
    </citation>
    <scope>NUCLEOTIDE SEQUENCE [LARGE SCALE GENOMIC DNA]</scope>
    <source>
        <strain evidence="6">Hangzhou</strain>
    </source>
</reference>
<keyword evidence="7" id="KW-1185">Reference proteome</keyword>
<feature type="binding site" evidence="5">
    <location>
        <position position="1207"/>
    </location>
    <ligand>
        <name>Fe cation</name>
        <dbReference type="ChEBI" id="CHEBI:24875"/>
        <note>catalytic</note>
    </ligand>
</feature>
<feature type="binding site" evidence="5">
    <location>
        <position position="922"/>
    </location>
    <ligand>
        <name>Fe cation</name>
        <dbReference type="ChEBI" id="CHEBI:24875"/>
        <note>catalytic</note>
    </ligand>
</feature>
<evidence type="ECO:0000256" key="3">
    <source>
        <dbReference type="ARBA" id="ARBA00022964"/>
    </source>
</evidence>
<organism evidence="6 7">
    <name type="scientific">Liquidambar formosana</name>
    <name type="common">Formosan gum</name>
    <dbReference type="NCBI Taxonomy" id="63359"/>
    <lineage>
        <taxon>Eukaryota</taxon>
        <taxon>Viridiplantae</taxon>
        <taxon>Streptophyta</taxon>
        <taxon>Embryophyta</taxon>
        <taxon>Tracheophyta</taxon>
        <taxon>Spermatophyta</taxon>
        <taxon>Magnoliopsida</taxon>
        <taxon>eudicotyledons</taxon>
        <taxon>Gunneridae</taxon>
        <taxon>Pentapetalae</taxon>
        <taxon>Saxifragales</taxon>
        <taxon>Altingiaceae</taxon>
        <taxon>Liquidambar</taxon>
    </lineage>
</organism>
<feature type="binding site" evidence="5">
    <location>
        <position position="873"/>
    </location>
    <ligand>
        <name>Fe cation</name>
        <dbReference type="ChEBI" id="CHEBI:24875"/>
        <note>catalytic</note>
    </ligand>
</feature>
<dbReference type="GO" id="GO:0016121">
    <property type="term" value="P:carotene catabolic process"/>
    <property type="evidence" value="ECO:0007669"/>
    <property type="project" value="TreeGrafter"/>
</dbReference>
<keyword evidence="2 5" id="KW-0479">Metal-binding</keyword>
<sequence length="1220" mass="137451">MVVAMRCSDGDGRSKKPMAETTSMIYYSLPHKLLTLAKACSRELEPQKLVWMGYLTATPSSSSSLIEEEASRGKRSHGAGVFKYDSGYTSADINYCIIQSNFAPVEEIGEEVEVACTEGKIPIDFPEGIYVRNGPNPLFGSLKSTSSVFGRTSHAWVEGEGMLHAVYLKKNASGDWTASYNNRYVESETFKLEKQRNKPSFLPALIGDSPAIIAAYVLNGLRFGTVNKYINNTNVFEHSGKLYVIAENHVPQEIDMFTLETHDEWDIKGAWARPFTSHPKKAPGSGELVIMGIDAMKPHYVVGVISADGKKLSHKVDLKFNRCAFSHEIGITQNYNVIMDYPLTIDLKRLLKGGRLFKYDEEGYNSRFGVMPRYGDADSVRWFGVESRCTLHLINSFEDGSEVVVRGCSAFDSIIPGPSHGSNKLEWFSRGFKRPAIENADRSAQDGYLFSRVYEWRLNMETGEVKERYLTGTDFSTDFPFVNEDFTGLKHKYGYAQVVDSVESCNCGMAKYGGLAKLYFDEPHPWQSMMEEKCGQQIKVEYHKFAENNFCSGSIFVKKHGSVDEDDGWIVSFVHNEETNVSQLYVIDAKKFGSEPVAKITLPQRLHFQTEGRQMASSFAFQVNCSAQRHSFSNNFNHFKTSLSSTFKPFVRELQHVPMRIDVSETIKNTSIGILDAFVDLVFEFVNQPLLPSQRNFAPVEEMEAAVLIGSIEGTIPDDFSEGVYIRNGPNPLFGGLKSTISLLGRSSHTWVEGEGMLHALYFNKDRDGSWTVFYNNKHVQTETFKLEKQRNRPSFLPAIEGDSLAILSAYLLNLLRFGKVNKFISNTNVFEHSGKFYSIAENHLPQEIDIFTLETLGNWDVNGAWNRPFTSHPKRTPGTGELLIMGVDARKPFFEVGVVSADGRKLVHKVDLKFKRSSLCHEIGVTQRYNVIMDFPLTIDIDRLVRGGPLIKYDKEGYARIGIMPRYGDADSIQWFEVEPSCTFHILNCFEDGDEVLVWACRARGSIIPGPDLGLNKFEWFSRGFKPIGSVEENDDSSTQDGLFFSRCYEWKLNMQTGEVKERNLTGTEISMDFPMINGDFMGIRNKYGYTQVVDSIASSISGMGKYGGLAKLYFEEQGTGFYSRARQSKELIKVEYHKFAENTFCTGAAFVPKHGGLEEDDGWIITFVHNEDTDISQVYVIDTKKFSCEPVAKITLPSRVPYGFHGAFMPIPMQVLQH</sequence>
<evidence type="ECO:0000256" key="4">
    <source>
        <dbReference type="ARBA" id="ARBA00023004"/>
    </source>
</evidence>
<evidence type="ECO:0000256" key="5">
    <source>
        <dbReference type="PIRSR" id="PIRSR604294-1"/>
    </source>
</evidence>
<protein>
    <submittedName>
        <fullName evidence="6">Uncharacterized protein</fullName>
    </submittedName>
</protein>
<feature type="binding site" evidence="5">
    <location>
        <position position="986"/>
    </location>
    <ligand>
        <name>Fe cation</name>
        <dbReference type="ChEBI" id="CHEBI:24875"/>
        <note>catalytic</note>
    </ligand>
</feature>
<dbReference type="Pfam" id="PF03055">
    <property type="entry name" value="RPE65"/>
    <property type="match status" value="2"/>
</dbReference>
<name>A0AAP0RB62_LIQFO</name>
<dbReference type="GO" id="GO:0010436">
    <property type="term" value="F:carotenoid dioxygenase activity"/>
    <property type="evidence" value="ECO:0007669"/>
    <property type="project" value="TreeGrafter"/>
</dbReference>
<dbReference type="PANTHER" id="PTHR10543">
    <property type="entry name" value="BETA-CAROTENE DIOXYGENASE"/>
    <property type="match status" value="1"/>
</dbReference>
<dbReference type="AlphaFoldDB" id="A0AAP0RB62"/>
<keyword evidence="3" id="KW-0223">Dioxygenase</keyword>
<keyword evidence="4 5" id="KW-0408">Iron</keyword>
<comment type="similarity">
    <text evidence="1">Belongs to the carotenoid oxygenase family.</text>
</comment>
<accession>A0AAP0RB62</accession>
<evidence type="ECO:0000313" key="6">
    <source>
        <dbReference type="EMBL" id="KAK9274380.1"/>
    </source>
</evidence>
<evidence type="ECO:0000256" key="2">
    <source>
        <dbReference type="ARBA" id="ARBA00022723"/>
    </source>
</evidence>
<dbReference type="EMBL" id="JBBPBK010000012">
    <property type="protein sequence ID" value="KAK9274380.1"/>
    <property type="molecule type" value="Genomic_DNA"/>
</dbReference>
<dbReference type="GO" id="GO:0046872">
    <property type="term" value="F:metal ion binding"/>
    <property type="evidence" value="ECO:0007669"/>
    <property type="project" value="UniProtKB-KW"/>
</dbReference>
<keyword evidence="3" id="KW-0560">Oxidoreductase</keyword>
<evidence type="ECO:0000256" key="1">
    <source>
        <dbReference type="ARBA" id="ARBA00006787"/>
    </source>
</evidence>
<proteinExistence type="inferred from homology"/>
<evidence type="ECO:0000313" key="7">
    <source>
        <dbReference type="Proteomes" id="UP001415857"/>
    </source>
</evidence>